<keyword evidence="4 6" id="KW-0964">Secreted</keyword>
<feature type="chain" id="PRO_5013986432" description="Hydrophobin" evidence="6">
    <location>
        <begin position="20"/>
        <end position="116"/>
    </location>
</feature>
<dbReference type="HOGENOM" id="CLU_105134_2_0_1"/>
<dbReference type="GO" id="GO:0009277">
    <property type="term" value="C:fungal-type cell wall"/>
    <property type="evidence" value="ECO:0007669"/>
    <property type="project" value="InterPro"/>
</dbReference>
<dbReference type="OrthoDB" id="4225815at2759"/>
<comment type="similarity">
    <text evidence="2 6">Belongs to the fungal hydrophobin family.</text>
</comment>
<dbReference type="InParanoid" id="A0A0C2ZSY1"/>
<evidence type="ECO:0000313" key="8">
    <source>
        <dbReference type="Proteomes" id="UP000053989"/>
    </source>
</evidence>
<proteinExistence type="inferred from homology"/>
<dbReference type="CDD" id="cd23507">
    <property type="entry name" value="hydrophobin_I"/>
    <property type="match status" value="1"/>
</dbReference>
<reference evidence="7 8" key="1">
    <citation type="submission" date="2014-04" db="EMBL/GenBank/DDBJ databases">
        <authorList>
            <consortium name="DOE Joint Genome Institute"/>
            <person name="Kuo A."/>
            <person name="Kohler A."/>
            <person name="Nagy L.G."/>
            <person name="Floudas D."/>
            <person name="Copeland A."/>
            <person name="Barry K.W."/>
            <person name="Cichocki N."/>
            <person name="Veneault-Fourrey C."/>
            <person name="LaButti K."/>
            <person name="Lindquist E.A."/>
            <person name="Lipzen A."/>
            <person name="Lundell T."/>
            <person name="Morin E."/>
            <person name="Murat C."/>
            <person name="Sun H."/>
            <person name="Tunlid A."/>
            <person name="Henrissat B."/>
            <person name="Grigoriev I.V."/>
            <person name="Hibbett D.S."/>
            <person name="Martin F."/>
            <person name="Nordberg H.P."/>
            <person name="Cantor M.N."/>
            <person name="Hua S.X."/>
        </authorList>
    </citation>
    <scope>NUCLEOTIDE SEQUENCE [LARGE SCALE GENOMIC DNA]</scope>
    <source>
        <strain evidence="7 8">Foug A</strain>
    </source>
</reference>
<comment type="subcellular location">
    <subcellularLocation>
        <location evidence="1 6">Secreted</location>
        <location evidence="1 6">Cell wall</location>
    </subcellularLocation>
</comment>
<dbReference type="InterPro" id="IPR001338">
    <property type="entry name" value="Class_I_Hydrophobin"/>
</dbReference>
<evidence type="ECO:0000256" key="3">
    <source>
        <dbReference type="ARBA" id="ARBA00022512"/>
    </source>
</evidence>
<gene>
    <name evidence="7" type="ORF">SCLCIDRAFT_114754</name>
</gene>
<dbReference type="Proteomes" id="UP000053989">
    <property type="component" value="Unassembled WGS sequence"/>
</dbReference>
<evidence type="ECO:0000256" key="6">
    <source>
        <dbReference type="RuleBase" id="RU365009"/>
    </source>
</evidence>
<accession>A0A0C2ZSY1</accession>
<evidence type="ECO:0000313" key="7">
    <source>
        <dbReference type="EMBL" id="KIM64598.1"/>
    </source>
</evidence>
<sequence length="116" mass="11782">MLVRTSALFTIALATAATAVPSKSRGYEDDGGHCNTGNLSCCNVVQSADDPQTSKIAGILNIPISALNGNIGIACLPINVLALLNQPSCTQQPVCCEGSEANGLVGIGCLPVNLNL</sequence>
<keyword evidence="8" id="KW-1185">Reference proteome</keyword>
<reference evidence="8" key="2">
    <citation type="submission" date="2015-01" db="EMBL/GenBank/DDBJ databases">
        <title>Evolutionary Origins and Diversification of the Mycorrhizal Mutualists.</title>
        <authorList>
            <consortium name="DOE Joint Genome Institute"/>
            <consortium name="Mycorrhizal Genomics Consortium"/>
            <person name="Kohler A."/>
            <person name="Kuo A."/>
            <person name="Nagy L.G."/>
            <person name="Floudas D."/>
            <person name="Copeland A."/>
            <person name="Barry K.W."/>
            <person name="Cichocki N."/>
            <person name="Veneault-Fourrey C."/>
            <person name="LaButti K."/>
            <person name="Lindquist E.A."/>
            <person name="Lipzen A."/>
            <person name="Lundell T."/>
            <person name="Morin E."/>
            <person name="Murat C."/>
            <person name="Riley R."/>
            <person name="Ohm R."/>
            <person name="Sun H."/>
            <person name="Tunlid A."/>
            <person name="Henrissat B."/>
            <person name="Grigoriev I.V."/>
            <person name="Hibbett D.S."/>
            <person name="Martin F."/>
        </authorList>
    </citation>
    <scope>NUCLEOTIDE SEQUENCE [LARGE SCALE GENOMIC DNA]</scope>
    <source>
        <strain evidence="8">Foug A</strain>
    </source>
</reference>
<dbReference type="AlphaFoldDB" id="A0A0C2ZSY1"/>
<dbReference type="Pfam" id="PF01185">
    <property type="entry name" value="Hydrophobin"/>
    <property type="match status" value="1"/>
</dbReference>
<protein>
    <recommendedName>
        <fullName evidence="6">Hydrophobin</fullName>
    </recommendedName>
</protein>
<dbReference type="EMBL" id="KN822027">
    <property type="protein sequence ID" value="KIM64598.1"/>
    <property type="molecule type" value="Genomic_DNA"/>
</dbReference>
<evidence type="ECO:0000256" key="4">
    <source>
        <dbReference type="ARBA" id="ARBA00022525"/>
    </source>
</evidence>
<feature type="signal peptide" evidence="6">
    <location>
        <begin position="1"/>
        <end position="19"/>
    </location>
</feature>
<dbReference type="GO" id="GO:0005199">
    <property type="term" value="F:structural constituent of cell wall"/>
    <property type="evidence" value="ECO:0007669"/>
    <property type="project" value="InterPro"/>
</dbReference>
<dbReference type="SMART" id="SM00075">
    <property type="entry name" value="HYDRO"/>
    <property type="match status" value="1"/>
</dbReference>
<evidence type="ECO:0000256" key="5">
    <source>
        <dbReference type="ARBA" id="ARBA00023157"/>
    </source>
</evidence>
<organism evidence="7 8">
    <name type="scientific">Scleroderma citrinum Foug A</name>
    <dbReference type="NCBI Taxonomy" id="1036808"/>
    <lineage>
        <taxon>Eukaryota</taxon>
        <taxon>Fungi</taxon>
        <taxon>Dikarya</taxon>
        <taxon>Basidiomycota</taxon>
        <taxon>Agaricomycotina</taxon>
        <taxon>Agaricomycetes</taxon>
        <taxon>Agaricomycetidae</taxon>
        <taxon>Boletales</taxon>
        <taxon>Sclerodermatineae</taxon>
        <taxon>Sclerodermataceae</taxon>
        <taxon>Scleroderma</taxon>
    </lineage>
</organism>
<keyword evidence="3 6" id="KW-0134">Cell wall</keyword>
<evidence type="ECO:0000256" key="1">
    <source>
        <dbReference type="ARBA" id="ARBA00004191"/>
    </source>
</evidence>
<name>A0A0C2ZSY1_9AGAM</name>
<dbReference type="STRING" id="1036808.A0A0C2ZSY1"/>
<keyword evidence="6" id="KW-0732">Signal</keyword>
<keyword evidence="5 6" id="KW-1015">Disulfide bond</keyword>
<evidence type="ECO:0000256" key="2">
    <source>
        <dbReference type="ARBA" id="ARBA00010446"/>
    </source>
</evidence>